<dbReference type="InterPro" id="IPR035979">
    <property type="entry name" value="RBD_domain_sf"/>
</dbReference>
<dbReference type="PANTHER" id="PTHR12603:SF0">
    <property type="entry name" value="CCR4-NOT TRANSCRIPTION COMPLEX SUBUNIT 4"/>
    <property type="match status" value="1"/>
</dbReference>
<evidence type="ECO:0000256" key="9">
    <source>
        <dbReference type="PROSITE-ProRule" id="PRU00723"/>
    </source>
</evidence>
<dbReference type="InterPro" id="IPR000504">
    <property type="entry name" value="RRM_dom"/>
</dbReference>
<evidence type="ECO:0000256" key="8">
    <source>
        <dbReference type="PROSITE-ProRule" id="PRU00176"/>
    </source>
</evidence>
<feature type="compositionally biased region" description="Low complexity" evidence="10">
    <location>
        <begin position="898"/>
        <end position="929"/>
    </location>
</feature>
<evidence type="ECO:0000259" key="12">
    <source>
        <dbReference type="PROSITE" id="PS50102"/>
    </source>
</evidence>
<evidence type="ECO:0000256" key="2">
    <source>
        <dbReference type="ARBA" id="ARBA00022723"/>
    </source>
</evidence>
<gene>
    <name evidence="14" type="ORF">GPM918_LOCUS13539</name>
    <name evidence="15" type="ORF">SRO942_LOCUS13537</name>
</gene>
<evidence type="ECO:0000256" key="7">
    <source>
        <dbReference type="ARBA" id="ARBA00023242"/>
    </source>
</evidence>
<dbReference type="Gene3D" id="3.30.40.10">
    <property type="entry name" value="Zinc/RING finger domain, C3HC4 (zinc finger)"/>
    <property type="match status" value="1"/>
</dbReference>
<evidence type="ECO:0000256" key="3">
    <source>
        <dbReference type="ARBA" id="ARBA00022771"/>
    </source>
</evidence>
<dbReference type="InterPro" id="IPR039515">
    <property type="entry name" value="NOT4_mRING-HC-C4C4"/>
</dbReference>
<dbReference type="PROSITE" id="PS50102">
    <property type="entry name" value="RRM"/>
    <property type="match status" value="1"/>
</dbReference>
<comment type="caution">
    <text evidence="14">The sequence shown here is derived from an EMBL/GenBank/DDBJ whole genome shotgun (WGS) entry which is preliminary data.</text>
</comment>
<feature type="region of interest" description="Disordered" evidence="10">
    <location>
        <begin position="244"/>
        <end position="314"/>
    </location>
</feature>
<dbReference type="SUPFAM" id="SSF54928">
    <property type="entry name" value="RNA-binding domain, RBD"/>
    <property type="match status" value="1"/>
</dbReference>
<sequence length="971" mass="108510">MDTDTETLECPLCLEVLEADDINFLPCSCGYQICRFCWHRIRTDENGLCPACRKPYSENPAQFKPLTEEEIQQVKRERKLKESQKKQKLTESRKHLANLRVVQKNLVFVNGLPSRLSETELLRRQDYFGKYGKIIKIVTSPAHNGQSNSICAYITYSRSDEALRTIQAVCNYHVDGRTLKATLGTTKYCSRYLKGTNCQKVDCLYLHEPGDQAASFTKEQMQQGLHLEYERKLMEQYVNKTTAAQLARSERLTNGNKPESPPRRKTLQPLSGVPQPSLQSLTTTRIMNDSTSQPDHDQPESSTSSSLCDETLDSTGLTSANEHQMNDYETDSFSTNTSTANGDNTNLIPPSLSSSSTSSSSSQSSYSCESTTVINSTQQIPLSSATITTAGQPNLPYTISSTATTTTNNANWSDESSSFFSINNTSSHSPSQQQSHHTVSNSNKPSTTNKMSMFQNALPLSNNQLTTSSTASSNKNNFILPNGGLPSSSTSTNAVKNLNFDEIPEYKPFNSNMPPLHLLLFGGETTTNHIQENGINHINDDDDRLKRLLDDNRDNDLHPLGQENDEGDLGFDPCSVFMTALASDIEDERRPSSSNNMNLLYKFMNNNNNIPLPSSTTNSINHLLHLQQLQQPQQLQAQQQQHPQQLPPQQYINQQHPPIHLISNTSQLRPFNNNYHHEQQLNPIIPTADTNTQLQLQGLKQTSNNNNNNIRLNPSYISPNSNNNNSMNMSNSNNNPQQIDLLNRSQKRYMSYNGTSPTQTWNTNQYNGIPTSATSSMQIPSSHSNMIFPLQQQQHHSLSIPVSSLQSATQPLNTTSRIDFTNQIPQQQQQRLLQRQSPSSSPSQQQQISNHHLNNTIGYSNLTQNTVPFNQNISNDRWLMNAPWPDPAIVSLGKVDNSSQQQPQQFSISSHPQQQAMPQISSPSSCTSSGIITNNNNLISPSIQRWSQQQHAMTTTTNGYSNYVTSSDGRL</sequence>
<dbReference type="Pfam" id="PF00076">
    <property type="entry name" value="RRM_1"/>
    <property type="match status" value="1"/>
</dbReference>
<dbReference type="FunFam" id="3.30.40.10:FF:000006">
    <property type="entry name" value="CCR4-NOT transcription complex subunit 4"/>
    <property type="match status" value="1"/>
</dbReference>
<evidence type="ECO:0000256" key="4">
    <source>
        <dbReference type="ARBA" id="ARBA00022833"/>
    </source>
</evidence>
<dbReference type="GO" id="GO:0004842">
    <property type="term" value="F:ubiquitin-protein transferase activity"/>
    <property type="evidence" value="ECO:0007669"/>
    <property type="project" value="InterPro"/>
</dbReference>
<evidence type="ECO:0000313" key="15">
    <source>
        <dbReference type="EMBL" id="CAF3768270.1"/>
    </source>
</evidence>
<keyword evidence="3 9" id="KW-0863">Zinc-finger</keyword>
<dbReference type="SMART" id="SM00361">
    <property type="entry name" value="RRM_1"/>
    <property type="match status" value="1"/>
</dbReference>
<dbReference type="GO" id="GO:0005634">
    <property type="term" value="C:nucleus"/>
    <property type="evidence" value="ECO:0007669"/>
    <property type="project" value="UniProtKB-SubCell"/>
</dbReference>
<dbReference type="Gene3D" id="3.30.70.330">
    <property type="match status" value="1"/>
</dbReference>
<dbReference type="InterPro" id="IPR001841">
    <property type="entry name" value="Znf_RING"/>
</dbReference>
<evidence type="ECO:0000256" key="6">
    <source>
        <dbReference type="ARBA" id="ARBA00023054"/>
    </source>
</evidence>
<name>A0A814GI54_9BILA</name>
<dbReference type="Proteomes" id="UP000681722">
    <property type="component" value="Unassembled WGS sequence"/>
</dbReference>
<dbReference type="InterPro" id="IPR003954">
    <property type="entry name" value="RRM_euk-type"/>
</dbReference>
<feature type="region of interest" description="Disordered" evidence="10">
    <location>
        <begin position="761"/>
        <end position="780"/>
    </location>
</feature>
<dbReference type="InterPro" id="IPR013083">
    <property type="entry name" value="Znf_RING/FYVE/PHD"/>
</dbReference>
<dbReference type="PANTHER" id="PTHR12603">
    <property type="entry name" value="CCR4-NOT TRANSCRIPTION COMPLEX RELATED"/>
    <property type="match status" value="1"/>
</dbReference>
<dbReference type="InterPro" id="IPR034261">
    <property type="entry name" value="CNOT4_RRM"/>
</dbReference>
<dbReference type="SUPFAM" id="SSF57850">
    <property type="entry name" value="RING/U-box"/>
    <property type="match status" value="1"/>
</dbReference>
<feature type="compositionally biased region" description="Polar residues" evidence="10">
    <location>
        <begin position="274"/>
        <end position="293"/>
    </location>
</feature>
<feature type="region of interest" description="Disordered" evidence="10">
    <location>
        <begin position="328"/>
        <end position="366"/>
    </location>
</feature>
<reference evidence="14" key="1">
    <citation type="submission" date="2021-02" db="EMBL/GenBank/DDBJ databases">
        <authorList>
            <person name="Nowell W R."/>
        </authorList>
    </citation>
    <scope>NUCLEOTIDE SEQUENCE</scope>
</reference>
<feature type="region of interest" description="Disordered" evidence="10">
    <location>
        <begin position="826"/>
        <end position="849"/>
    </location>
</feature>
<keyword evidence="2 9" id="KW-0479">Metal-binding</keyword>
<organism evidence="14 16">
    <name type="scientific">Didymodactylos carnosus</name>
    <dbReference type="NCBI Taxonomy" id="1234261"/>
    <lineage>
        <taxon>Eukaryota</taxon>
        <taxon>Metazoa</taxon>
        <taxon>Spiralia</taxon>
        <taxon>Gnathifera</taxon>
        <taxon>Rotifera</taxon>
        <taxon>Eurotatoria</taxon>
        <taxon>Bdelloidea</taxon>
        <taxon>Philodinida</taxon>
        <taxon>Philodinidae</taxon>
        <taxon>Didymodactylos</taxon>
    </lineage>
</organism>
<dbReference type="GO" id="GO:0008270">
    <property type="term" value="F:zinc ion binding"/>
    <property type="evidence" value="ECO:0007669"/>
    <property type="project" value="UniProtKB-KW"/>
</dbReference>
<feature type="domain" description="RRM" evidence="12">
    <location>
        <begin position="105"/>
        <end position="186"/>
    </location>
</feature>
<dbReference type="GO" id="GO:0016567">
    <property type="term" value="P:protein ubiquitination"/>
    <property type="evidence" value="ECO:0007669"/>
    <property type="project" value="TreeGrafter"/>
</dbReference>
<dbReference type="CDD" id="cd16618">
    <property type="entry name" value="mRING-HC-C4C4_CNOT4"/>
    <property type="match status" value="1"/>
</dbReference>
<feature type="compositionally biased region" description="Low complexity" evidence="10">
    <location>
        <begin position="351"/>
        <end position="366"/>
    </location>
</feature>
<feature type="domain" description="C3H1-type" evidence="13">
    <location>
        <begin position="183"/>
        <end position="210"/>
    </location>
</feature>
<feature type="compositionally biased region" description="Polar residues" evidence="10">
    <location>
        <begin position="300"/>
        <end position="314"/>
    </location>
</feature>
<protein>
    <recommendedName>
        <fullName evidence="17">CCR4-NOT transcription complex subunit 4</fullName>
    </recommendedName>
</protein>
<dbReference type="InterPro" id="IPR012677">
    <property type="entry name" value="Nucleotide-bd_a/b_plait_sf"/>
</dbReference>
<dbReference type="GO" id="GO:0030014">
    <property type="term" value="C:CCR4-NOT complex"/>
    <property type="evidence" value="ECO:0007669"/>
    <property type="project" value="InterPro"/>
</dbReference>
<dbReference type="PROSITE" id="PS50089">
    <property type="entry name" value="ZF_RING_2"/>
    <property type="match status" value="1"/>
</dbReference>
<feature type="region of interest" description="Disordered" evidence="10">
    <location>
        <begin position="895"/>
        <end position="933"/>
    </location>
</feature>
<dbReference type="OrthoDB" id="1923159at2759"/>
<dbReference type="AlphaFoldDB" id="A0A814GI54"/>
<dbReference type="EMBL" id="CAJOBC010003124">
    <property type="protein sequence ID" value="CAF3768270.1"/>
    <property type="molecule type" value="Genomic_DNA"/>
</dbReference>
<dbReference type="Proteomes" id="UP000663829">
    <property type="component" value="Unassembled WGS sequence"/>
</dbReference>
<evidence type="ECO:0000313" key="16">
    <source>
        <dbReference type="Proteomes" id="UP000663829"/>
    </source>
</evidence>
<evidence type="ECO:0000259" key="11">
    <source>
        <dbReference type="PROSITE" id="PS50089"/>
    </source>
</evidence>
<feature type="compositionally biased region" description="Low complexity" evidence="10">
    <location>
        <begin position="421"/>
        <end position="437"/>
    </location>
</feature>
<evidence type="ECO:0000256" key="1">
    <source>
        <dbReference type="ARBA" id="ARBA00004123"/>
    </source>
</evidence>
<feature type="zinc finger region" description="C3H1-type" evidence="9">
    <location>
        <begin position="183"/>
        <end position="210"/>
    </location>
</feature>
<dbReference type="InterPro" id="IPR000571">
    <property type="entry name" value="Znf_CCCH"/>
</dbReference>
<evidence type="ECO:0000256" key="5">
    <source>
        <dbReference type="ARBA" id="ARBA00022884"/>
    </source>
</evidence>
<dbReference type="EMBL" id="CAJNOQ010003125">
    <property type="protein sequence ID" value="CAF0996728.1"/>
    <property type="molecule type" value="Genomic_DNA"/>
</dbReference>
<keyword evidence="16" id="KW-1185">Reference proteome</keyword>
<dbReference type="InterPro" id="IPR039780">
    <property type="entry name" value="Mot2"/>
</dbReference>
<keyword evidence="7" id="KW-0539">Nucleus</keyword>
<comment type="subcellular location">
    <subcellularLocation>
        <location evidence="1">Nucleus</location>
    </subcellularLocation>
</comment>
<evidence type="ECO:0000256" key="10">
    <source>
        <dbReference type="SAM" id="MobiDB-lite"/>
    </source>
</evidence>
<evidence type="ECO:0008006" key="17">
    <source>
        <dbReference type="Google" id="ProtNLM"/>
    </source>
</evidence>
<proteinExistence type="predicted"/>
<feature type="compositionally biased region" description="Low complexity" evidence="10">
    <location>
        <begin position="466"/>
        <end position="477"/>
    </location>
</feature>
<evidence type="ECO:0000313" key="14">
    <source>
        <dbReference type="EMBL" id="CAF0996728.1"/>
    </source>
</evidence>
<feature type="region of interest" description="Disordered" evidence="10">
    <location>
        <begin position="701"/>
        <end position="737"/>
    </location>
</feature>
<feature type="domain" description="RING-type" evidence="11">
    <location>
        <begin position="10"/>
        <end position="53"/>
    </location>
</feature>
<feature type="compositionally biased region" description="Low complexity" evidence="10">
    <location>
        <begin position="718"/>
        <end position="736"/>
    </location>
</feature>
<dbReference type="PROSITE" id="PS50103">
    <property type="entry name" value="ZF_C3H1"/>
    <property type="match status" value="1"/>
</dbReference>
<keyword evidence="6" id="KW-0175">Coiled coil</keyword>
<dbReference type="GO" id="GO:0003723">
    <property type="term" value="F:RNA binding"/>
    <property type="evidence" value="ECO:0007669"/>
    <property type="project" value="UniProtKB-UniRule"/>
</dbReference>
<evidence type="ECO:0000259" key="13">
    <source>
        <dbReference type="PROSITE" id="PS50103"/>
    </source>
</evidence>
<keyword evidence="4 9" id="KW-0862">Zinc</keyword>
<dbReference type="CDD" id="cd12438">
    <property type="entry name" value="RRM_CNOT4"/>
    <property type="match status" value="1"/>
</dbReference>
<accession>A0A814GI54</accession>
<feature type="region of interest" description="Disordered" evidence="10">
    <location>
        <begin position="421"/>
        <end position="450"/>
    </location>
</feature>
<feature type="compositionally biased region" description="Polar residues" evidence="10">
    <location>
        <begin position="331"/>
        <end position="348"/>
    </location>
</feature>
<dbReference type="Pfam" id="PF14570">
    <property type="entry name" value="zf-RING_4"/>
    <property type="match status" value="1"/>
</dbReference>
<feature type="region of interest" description="Disordered" evidence="10">
    <location>
        <begin position="463"/>
        <end position="490"/>
    </location>
</feature>
<feature type="compositionally biased region" description="Polar residues" evidence="10">
    <location>
        <begin position="438"/>
        <end position="450"/>
    </location>
</feature>
<keyword evidence="5 8" id="KW-0694">RNA-binding</keyword>